<sequence length="115" mass="12490">MDAANAKAYAKVVENGTQAVETIRELRMTGYTGDQLFVLAYDDGHTELTAEAAGARPILSDSDEPDLKGTKIFRSSAQELRERIAGMGFSEEESAYYEDQLETGKVLVVALTPAI</sequence>
<dbReference type="InterPro" id="IPR025889">
    <property type="entry name" value="GSP17M-like_dom"/>
</dbReference>
<evidence type="ECO:0000313" key="2">
    <source>
        <dbReference type="EMBL" id="GGH87454.1"/>
    </source>
</evidence>
<organism evidence="2 3">
    <name type="scientific">Saccharibacillus endophyticus</name>
    <dbReference type="NCBI Taxonomy" id="2060666"/>
    <lineage>
        <taxon>Bacteria</taxon>
        <taxon>Bacillati</taxon>
        <taxon>Bacillota</taxon>
        <taxon>Bacilli</taxon>
        <taxon>Bacillales</taxon>
        <taxon>Paenibacillaceae</taxon>
        <taxon>Saccharibacillus</taxon>
    </lineage>
</organism>
<dbReference type="Pfam" id="PF11181">
    <property type="entry name" value="YflT"/>
    <property type="match status" value="1"/>
</dbReference>
<evidence type="ECO:0000313" key="3">
    <source>
        <dbReference type="Proteomes" id="UP000605427"/>
    </source>
</evidence>
<protein>
    <recommendedName>
        <fullName evidence="1">General stress protein 17M-like domain-containing protein</fullName>
    </recommendedName>
</protein>
<accession>A0ABQ2AAI5</accession>
<evidence type="ECO:0000259" key="1">
    <source>
        <dbReference type="Pfam" id="PF11181"/>
    </source>
</evidence>
<feature type="domain" description="General stress protein 17M-like" evidence="1">
    <location>
        <begin position="10"/>
        <end position="104"/>
    </location>
</feature>
<dbReference type="RefSeq" id="WP_172247596.1">
    <property type="nucleotide sequence ID" value="NZ_BMDD01000009.1"/>
</dbReference>
<dbReference type="Proteomes" id="UP000605427">
    <property type="component" value="Unassembled WGS sequence"/>
</dbReference>
<reference evidence="3" key="1">
    <citation type="journal article" date="2019" name="Int. J. Syst. Evol. Microbiol.">
        <title>The Global Catalogue of Microorganisms (GCM) 10K type strain sequencing project: providing services to taxonomists for standard genome sequencing and annotation.</title>
        <authorList>
            <consortium name="The Broad Institute Genomics Platform"/>
            <consortium name="The Broad Institute Genome Sequencing Center for Infectious Disease"/>
            <person name="Wu L."/>
            <person name="Ma J."/>
        </authorList>
    </citation>
    <scope>NUCLEOTIDE SEQUENCE [LARGE SCALE GENOMIC DNA]</scope>
    <source>
        <strain evidence="3">CCM 8702</strain>
    </source>
</reference>
<proteinExistence type="predicted"/>
<comment type="caution">
    <text evidence="2">The sequence shown here is derived from an EMBL/GenBank/DDBJ whole genome shotgun (WGS) entry which is preliminary data.</text>
</comment>
<gene>
    <name evidence="2" type="ORF">GCM10007362_49620</name>
</gene>
<keyword evidence="3" id="KW-1185">Reference proteome</keyword>
<dbReference type="EMBL" id="BMDD01000009">
    <property type="protein sequence ID" value="GGH87454.1"/>
    <property type="molecule type" value="Genomic_DNA"/>
</dbReference>
<name>A0ABQ2AAI5_9BACL</name>